<keyword evidence="6 11" id="KW-0547">Nucleotide-binding</keyword>
<protein>
    <recommendedName>
        <fullName evidence="3 11">Thymidylate kinase</fullName>
        <ecNumber evidence="2 11">2.7.4.9</ecNumber>
    </recommendedName>
    <alternativeName>
        <fullName evidence="11">dTMP kinase</fullName>
    </alternativeName>
</protein>
<evidence type="ECO:0000256" key="8">
    <source>
        <dbReference type="ARBA" id="ARBA00022840"/>
    </source>
</evidence>
<proteinExistence type="inferred from homology"/>
<sequence length="210" mass="22523">MFIVFEGIDGTGKTTQVNLLARALSGRGLPVLVTREPGGTAAAEAIRRLLLDPAGESLEPLTEVLLYAAARAQHVARKIRPALAAGRVVLCDRFADATLAYQGFGRGLEIGALAGLNALAAGGLVPALTFLLDMPPAEALARLKRPADRMEREGIEFYRQVRRGYLELAAREPGRYRVIDARPAAGTVHGLVLAAVEEMLHETVCRFSRA</sequence>
<dbReference type="PANTHER" id="PTHR10344:SF4">
    <property type="entry name" value="UMP-CMP KINASE 2, MITOCHONDRIAL"/>
    <property type="match status" value="1"/>
</dbReference>
<keyword evidence="5 11" id="KW-0545">Nucleotide biosynthesis</keyword>
<dbReference type="EMBL" id="LYVF01000040">
    <property type="protein sequence ID" value="OAT86121.1"/>
    <property type="molecule type" value="Genomic_DNA"/>
</dbReference>
<dbReference type="CDD" id="cd01672">
    <property type="entry name" value="TMPK"/>
    <property type="match status" value="1"/>
</dbReference>
<comment type="similarity">
    <text evidence="1 11">Belongs to the thymidylate kinase family.</text>
</comment>
<dbReference type="GO" id="GO:0006233">
    <property type="term" value="P:dTDP biosynthetic process"/>
    <property type="evidence" value="ECO:0007669"/>
    <property type="project" value="InterPro"/>
</dbReference>
<evidence type="ECO:0000256" key="5">
    <source>
        <dbReference type="ARBA" id="ARBA00022727"/>
    </source>
</evidence>
<accession>A0A1B7LIB1</accession>
<dbReference type="GO" id="GO:0005829">
    <property type="term" value="C:cytosol"/>
    <property type="evidence" value="ECO:0007669"/>
    <property type="project" value="TreeGrafter"/>
</dbReference>
<feature type="domain" description="Thymidylate kinase-like" evidence="12">
    <location>
        <begin position="5"/>
        <end position="189"/>
    </location>
</feature>
<dbReference type="InterPro" id="IPR039430">
    <property type="entry name" value="Thymidylate_kin-like_dom"/>
</dbReference>
<dbReference type="AlphaFoldDB" id="A0A1B7LIB1"/>
<dbReference type="InterPro" id="IPR018094">
    <property type="entry name" value="Thymidylate_kinase"/>
</dbReference>
<comment type="caution">
    <text evidence="13">The sequence shown here is derived from an EMBL/GenBank/DDBJ whole genome shotgun (WGS) entry which is preliminary data.</text>
</comment>
<evidence type="ECO:0000256" key="11">
    <source>
        <dbReference type="HAMAP-Rule" id="MF_00165"/>
    </source>
</evidence>
<dbReference type="GO" id="GO:0005524">
    <property type="term" value="F:ATP binding"/>
    <property type="evidence" value="ECO:0007669"/>
    <property type="project" value="UniProtKB-UniRule"/>
</dbReference>
<dbReference type="Pfam" id="PF02223">
    <property type="entry name" value="Thymidylate_kin"/>
    <property type="match status" value="1"/>
</dbReference>
<comment type="function">
    <text evidence="10 11">Phosphorylation of dTMP to form dTDP in both de novo and salvage pathways of dTTP synthesis.</text>
</comment>
<dbReference type="GO" id="GO:0006235">
    <property type="term" value="P:dTTP biosynthetic process"/>
    <property type="evidence" value="ECO:0007669"/>
    <property type="project" value="UniProtKB-UniRule"/>
</dbReference>
<evidence type="ECO:0000256" key="6">
    <source>
        <dbReference type="ARBA" id="ARBA00022741"/>
    </source>
</evidence>
<keyword evidence="7 11" id="KW-0418">Kinase</keyword>
<evidence type="ECO:0000256" key="2">
    <source>
        <dbReference type="ARBA" id="ARBA00012980"/>
    </source>
</evidence>
<comment type="catalytic activity">
    <reaction evidence="9 11">
        <text>dTMP + ATP = dTDP + ADP</text>
        <dbReference type="Rhea" id="RHEA:13517"/>
        <dbReference type="ChEBI" id="CHEBI:30616"/>
        <dbReference type="ChEBI" id="CHEBI:58369"/>
        <dbReference type="ChEBI" id="CHEBI:63528"/>
        <dbReference type="ChEBI" id="CHEBI:456216"/>
        <dbReference type="EC" id="2.7.4.9"/>
    </reaction>
</comment>
<evidence type="ECO:0000256" key="4">
    <source>
        <dbReference type="ARBA" id="ARBA00022679"/>
    </source>
</evidence>
<dbReference type="HAMAP" id="MF_00165">
    <property type="entry name" value="Thymidylate_kinase"/>
    <property type="match status" value="1"/>
</dbReference>
<dbReference type="PANTHER" id="PTHR10344">
    <property type="entry name" value="THYMIDYLATE KINASE"/>
    <property type="match status" value="1"/>
</dbReference>
<evidence type="ECO:0000313" key="13">
    <source>
        <dbReference type="EMBL" id="OAT86121.1"/>
    </source>
</evidence>
<dbReference type="InterPro" id="IPR027417">
    <property type="entry name" value="P-loop_NTPase"/>
</dbReference>
<dbReference type="Proteomes" id="UP000078532">
    <property type="component" value="Unassembled WGS sequence"/>
</dbReference>
<reference evidence="13 14" key="1">
    <citation type="submission" date="2016-04" db="EMBL/GenBank/DDBJ databases">
        <authorList>
            <person name="Evans L.H."/>
            <person name="Alamgir A."/>
            <person name="Owens N."/>
            <person name="Weber N.D."/>
            <person name="Virtaneva K."/>
            <person name="Barbian K."/>
            <person name="Babar A."/>
            <person name="Rosenke K."/>
        </authorList>
    </citation>
    <scope>NUCLEOTIDE SEQUENCE [LARGE SCALE GENOMIC DNA]</scope>
    <source>
        <strain evidence="13 14">LMa1</strain>
    </source>
</reference>
<dbReference type="Gene3D" id="3.40.50.300">
    <property type="entry name" value="P-loop containing nucleotide triphosphate hydrolases"/>
    <property type="match status" value="1"/>
</dbReference>
<dbReference type="STRING" id="1838280.A6M21_04190"/>
<organism evidence="13 14">
    <name type="scientific">Desulfotomaculum copahuensis</name>
    <dbReference type="NCBI Taxonomy" id="1838280"/>
    <lineage>
        <taxon>Bacteria</taxon>
        <taxon>Bacillati</taxon>
        <taxon>Bacillota</taxon>
        <taxon>Clostridia</taxon>
        <taxon>Eubacteriales</taxon>
        <taxon>Desulfotomaculaceae</taxon>
        <taxon>Desulfotomaculum</taxon>
    </lineage>
</organism>
<evidence type="ECO:0000256" key="10">
    <source>
        <dbReference type="ARBA" id="ARBA00057735"/>
    </source>
</evidence>
<gene>
    <name evidence="11" type="primary">tmk</name>
    <name evidence="13" type="ORF">A6M21_04190</name>
</gene>
<evidence type="ECO:0000259" key="12">
    <source>
        <dbReference type="Pfam" id="PF02223"/>
    </source>
</evidence>
<keyword evidence="4 11" id="KW-0808">Transferase</keyword>
<keyword evidence="8 11" id="KW-0067">ATP-binding</keyword>
<keyword evidence="14" id="KW-1185">Reference proteome</keyword>
<evidence type="ECO:0000256" key="1">
    <source>
        <dbReference type="ARBA" id="ARBA00009776"/>
    </source>
</evidence>
<evidence type="ECO:0000256" key="3">
    <source>
        <dbReference type="ARBA" id="ARBA00017144"/>
    </source>
</evidence>
<evidence type="ECO:0000256" key="9">
    <source>
        <dbReference type="ARBA" id="ARBA00048743"/>
    </source>
</evidence>
<dbReference type="EC" id="2.7.4.9" evidence="2 11"/>
<dbReference type="GO" id="GO:0006227">
    <property type="term" value="P:dUDP biosynthetic process"/>
    <property type="evidence" value="ECO:0007669"/>
    <property type="project" value="TreeGrafter"/>
</dbReference>
<dbReference type="SUPFAM" id="SSF52540">
    <property type="entry name" value="P-loop containing nucleoside triphosphate hydrolases"/>
    <property type="match status" value="1"/>
</dbReference>
<dbReference type="OrthoDB" id="9774907at2"/>
<evidence type="ECO:0000256" key="7">
    <source>
        <dbReference type="ARBA" id="ARBA00022777"/>
    </source>
</evidence>
<dbReference type="NCBIfam" id="TIGR00041">
    <property type="entry name" value="DTMP_kinase"/>
    <property type="match status" value="1"/>
</dbReference>
<name>A0A1B7LIB1_9FIRM</name>
<feature type="binding site" evidence="11">
    <location>
        <begin position="7"/>
        <end position="14"/>
    </location>
    <ligand>
        <name>ATP</name>
        <dbReference type="ChEBI" id="CHEBI:30616"/>
    </ligand>
</feature>
<dbReference type="GO" id="GO:0004798">
    <property type="term" value="F:dTMP kinase activity"/>
    <property type="evidence" value="ECO:0007669"/>
    <property type="project" value="UniProtKB-UniRule"/>
</dbReference>
<dbReference type="FunFam" id="3.40.50.300:FF:000225">
    <property type="entry name" value="Thymidylate kinase"/>
    <property type="match status" value="1"/>
</dbReference>
<evidence type="ECO:0000313" key="14">
    <source>
        <dbReference type="Proteomes" id="UP000078532"/>
    </source>
</evidence>